<keyword evidence="3" id="KW-1185">Reference proteome</keyword>
<evidence type="ECO:0000256" key="1">
    <source>
        <dbReference type="SAM" id="MobiDB-lite"/>
    </source>
</evidence>
<evidence type="ECO:0000313" key="3">
    <source>
        <dbReference type="Proteomes" id="UP000202614"/>
    </source>
</evidence>
<dbReference type="EMBL" id="KT004677">
    <property type="protein sequence ID" value="AKU42373.1"/>
    <property type="molecule type" value="Genomic_DNA"/>
</dbReference>
<name>A0A0K1LJC8_9CAUD</name>
<gene>
    <name evidence="2" type="ORF">UNIONJACK_20</name>
</gene>
<dbReference type="OrthoDB" id="7980at10239"/>
<feature type="region of interest" description="Disordered" evidence="1">
    <location>
        <begin position="237"/>
        <end position="266"/>
    </location>
</feature>
<dbReference type="KEGG" id="vg:26625875"/>
<evidence type="ECO:0000313" key="2">
    <source>
        <dbReference type="EMBL" id="AKU42373.1"/>
    </source>
</evidence>
<dbReference type="Pfam" id="PF17388">
    <property type="entry name" value="GP24_25"/>
    <property type="match status" value="1"/>
</dbReference>
<protein>
    <submittedName>
        <fullName evidence="2">Tail assembly chaperone</fullName>
    </submittedName>
</protein>
<dbReference type="RefSeq" id="YP_009198792.1">
    <property type="nucleotide sequence ID" value="NC_028802.1"/>
</dbReference>
<dbReference type="GeneID" id="26625875"/>
<reference evidence="2 3" key="1">
    <citation type="submission" date="2015-06" db="EMBL/GenBank/DDBJ databases">
        <authorList>
            <person name="Alford R.F."/>
            <person name="Ferguson J.R."/>
            <person name="Griffin W.B."/>
            <person name="Guertin S.W."/>
            <person name="Mascioli J.B."/>
            <person name="Mishra N."/>
            <person name="Munoz M.J."/>
            <person name="Parrella L.E."/>
            <person name="Poss L.M."/>
            <person name="Ranjan D."/>
            <person name="Sack Q.V."/>
            <person name="Sentis A.J."/>
            <person name="Sopp T.K."/>
            <person name="Thomas A."/>
            <person name="Wienbar S.R."/>
            <person name="Woolford M."/>
            <person name="Forsyth K.S."/>
            <person name="Chandra V.M."/>
            <person name="Braun M.A."/>
            <person name="Jarvik J."/>
            <person name="Lopez A.J."/>
            <person name="Bradley K.W."/>
            <person name="Asai D.J."/>
            <person name="Bowman C.A."/>
            <person name="Russell D.A."/>
            <person name="Pope W.H."/>
            <person name="Jacobs-Sera D."/>
            <person name="Hendrix R.W."/>
            <person name="Hatfull G.F."/>
        </authorList>
    </citation>
    <scope>NUCLEOTIDE SEQUENCE [LARGE SCALE GENOMIC DNA]</scope>
</reference>
<dbReference type="Proteomes" id="UP000202614">
    <property type="component" value="Segment"/>
</dbReference>
<dbReference type="InterPro" id="IPR020132">
    <property type="entry name" value="Gp24/Gp25"/>
</dbReference>
<organism evidence="2 3">
    <name type="scientific">Mycobacterium phage UnionJack</name>
    <dbReference type="NCBI Taxonomy" id="1673876"/>
    <lineage>
        <taxon>Viruses</taxon>
        <taxon>Duplodnaviria</taxon>
        <taxon>Heunggongvirae</taxon>
        <taxon>Uroviricota</taxon>
        <taxon>Caudoviricetes</taxon>
        <taxon>Benedictvirus</taxon>
        <taxon>Benedictvirus unionjack</taxon>
    </lineage>
</organism>
<sequence length="285" mass="31494">MAGLPLPHHSHCPPTHLERSAMSNFTLDNFRTAAMRKYAPVTITLSDNSEVTLRGLIRLSQKEREKVSDNFTLMSEINAEDGIDEMSDSDRNLLVEAMNEIILVLAPGVEGRRLISEVGGDPIVLGEILDVWMTESKVGGSRLLAELLDKYGEALVADLRREYELDLRDLFDDEDPLDPEYVLWLIAGLSIDSAFLAERRGGPQFRGWTPSTYAQVATANGIRGLQYAYILTHIDKKANRPNPPEPYPVPSRETDKSTPVTPKPGSFAGIAASMMAAARRQKAGM</sequence>
<proteinExistence type="predicted"/>
<accession>A0A0K1LJC8</accession>